<protein>
    <recommendedName>
        <fullName evidence="4">Putative pterin-4-alpha-carbinolamine dehydratase</fullName>
        <shortName evidence="4">PHS</shortName>
        <ecNumber evidence="4">4.2.1.96</ecNumber>
    </recommendedName>
    <alternativeName>
        <fullName evidence="4">4-alpha-hydroxy-tetrahydropterin dehydratase</fullName>
    </alternativeName>
    <alternativeName>
        <fullName evidence="4">Pterin carbinolamine dehydratase</fullName>
        <shortName evidence="4">PCD</shortName>
    </alternativeName>
</protein>
<evidence type="ECO:0000256" key="4">
    <source>
        <dbReference type="HAMAP-Rule" id="MF_00434"/>
    </source>
</evidence>
<feature type="region of interest" description="Disordered" evidence="5">
    <location>
        <begin position="107"/>
        <end position="128"/>
    </location>
</feature>
<dbReference type="SUPFAM" id="SSF55248">
    <property type="entry name" value="PCD-like"/>
    <property type="match status" value="1"/>
</dbReference>
<comment type="similarity">
    <text evidence="2 4">Belongs to the pterin-4-alpha-carbinolamine dehydratase family.</text>
</comment>
<evidence type="ECO:0000313" key="6">
    <source>
        <dbReference type="EMBL" id="RFA31645.1"/>
    </source>
</evidence>
<accession>A0A3E0WIE9</accession>
<evidence type="ECO:0000256" key="5">
    <source>
        <dbReference type="SAM" id="MobiDB-lite"/>
    </source>
</evidence>
<dbReference type="EC" id="4.2.1.96" evidence="4"/>
<dbReference type="InterPro" id="IPR001533">
    <property type="entry name" value="Pterin_deHydtase"/>
</dbReference>
<keyword evidence="7" id="KW-1185">Reference proteome</keyword>
<evidence type="ECO:0000256" key="3">
    <source>
        <dbReference type="ARBA" id="ARBA00023239"/>
    </source>
</evidence>
<comment type="caution">
    <text evidence="6">The sequence shown here is derived from an EMBL/GenBank/DDBJ whole genome shotgun (WGS) entry which is preliminary data.</text>
</comment>
<dbReference type="RefSeq" id="WP_116348570.1">
    <property type="nucleotide sequence ID" value="NZ_NFZW01000044.1"/>
</dbReference>
<comment type="catalytic activity">
    <reaction evidence="1 4">
        <text>(4aS,6R)-4a-hydroxy-L-erythro-5,6,7,8-tetrahydrobiopterin = (6R)-L-erythro-6,7-dihydrobiopterin + H2O</text>
        <dbReference type="Rhea" id="RHEA:11920"/>
        <dbReference type="ChEBI" id="CHEBI:15377"/>
        <dbReference type="ChEBI" id="CHEBI:15642"/>
        <dbReference type="ChEBI" id="CHEBI:43120"/>
        <dbReference type="EC" id="4.2.1.96"/>
    </reaction>
</comment>
<dbReference type="PANTHER" id="PTHR12599">
    <property type="entry name" value="PTERIN-4-ALPHA-CARBINOLAMINE DEHYDRATASE"/>
    <property type="match status" value="1"/>
</dbReference>
<sequence>MSLSAKTCTPCQGGVAPMSKDEAEAMMDQVPGWQLADAGNRLTRTWKFGNFAKALAFVNKVGELAEEEGHHPDVTFGWGYATVEIWTHKIGGLHENDFILAAKSTPPTASGAGKQAGSLPQRAATPLW</sequence>
<dbReference type="EMBL" id="NFZW01000044">
    <property type="protein sequence ID" value="RFA31645.1"/>
    <property type="molecule type" value="Genomic_DNA"/>
</dbReference>
<dbReference type="AlphaFoldDB" id="A0A3E0WIE9"/>
<dbReference type="HAMAP" id="MF_00434">
    <property type="entry name" value="Pterin_4_alpha"/>
    <property type="match status" value="1"/>
</dbReference>
<evidence type="ECO:0000256" key="1">
    <source>
        <dbReference type="ARBA" id="ARBA00001554"/>
    </source>
</evidence>
<dbReference type="GO" id="GO:0008124">
    <property type="term" value="F:4-alpha-hydroxytetrahydrobiopterin dehydratase activity"/>
    <property type="evidence" value="ECO:0007669"/>
    <property type="project" value="UniProtKB-UniRule"/>
</dbReference>
<dbReference type="Gene3D" id="3.30.1360.20">
    <property type="entry name" value="Transcriptional coactivator/pterin dehydratase"/>
    <property type="match status" value="1"/>
</dbReference>
<proteinExistence type="inferred from homology"/>
<reference evidence="7" key="1">
    <citation type="submission" date="2017-05" db="EMBL/GenBank/DDBJ databases">
        <authorList>
            <person name="Sharma S."/>
            <person name="Sidhu C."/>
            <person name="Pinnaka A.K."/>
        </authorList>
    </citation>
    <scope>NUCLEOTIDE SEQUENCE [LARGE SCALE GENOMIC DNA]</scope>
    <source>
        <strain evidence="7">AK93</strain>
    </source>
</reference>
<dbReference type="GO" id="GO:0006729">
    <property type="term" value="P:tetrahydrobiopterin biosynthetic process"/>
    <property type="evidence" value="ECO:0007669"/>
    <property type="project" value="InterPro"/>
</dbReference>
<dbReference type="Proteomes" id="UP000256763">
    <property type="component" value="Unassembled WGS sequence"/>
</dbReference>
<evidence type="ECO:0000313" key="7">
    <source>
        <dbReference type="Proteomes" id="UP000256763"/>
    </source>
</evidence>
<dbReference type="CDD" id="cd00913">
    <property type="entry name" value="PCD_DCoH_subfamily_a"/>
    <property type="match status" value="1"/>
</dbReference>
<dbReference type="Pfam" id="PF01329">
    <property type="entry name" value="Pterin_4a"/>
    <property type="match status" value="1"/>
</dbReference>
<organism evidence="6 7">
    <name type="scientific">Alkalilimnicola ehrlichii</name>
    <dbReference type="NCBI Taxonomy" id="351052"/>
    <lineage>
        <taxon>Bacteria</taxon>
        <taxon>Pseudomonadati</taxon>
        <taxon>Pseudomonadota</taxon>
        <taxon>Gammaproteobacteria</taxon>
        <taxon>Chromatiales</taxon>
        <taxon>Ectothiorhodospiraceae</taxon>
        <taxon>Alkalilimnicola</taxon>
    </lineage>
</organism>
<name>A0A3E0WIE9_9GAMM</name>
<evidence type="ECO:0000256" key="2">
    <source>
        <dbReference type="ARBA" id="ARBA00006472"/>
    </source>
</evidence>
<keyword evidence="3 4" id="KW-0456">Lyase</keyword>
<gene>
    <name evidence="6" type="ORF">CAL65_21880</name>
</gene>
<dbReference type="PANTHER" id="PTHR12599:SF0">
    <property type="entry name" value="PTERIN-4-ALPHA-CARBINOLAMINE DEHYDRATASE"/>
    <property type="match status" value="1"/>
</dbReference>
<dbReference type="InterPro" id="IPR036428">
    <property type="entry name" value="PCD_sf"/>
</dbReference>